<protein>
    <submittedName>
        <fullName evidence="2">Uncharacterized protein</fullName>
    </submittedName>
</protein>
<keyword evidence="3" id="KW-1185">Reference proteome</keyword>
<comment type="caution">
    <text evidence="2">The sequence shown here is derived from an EMBL/GenBank/DDBJ whole genome shotgun (WGS) entry which is preliminary data.</text>
</comment>
<sequence length="196" mass="20241">MIPGYHPTAGGEPTSGQVRFGGPLAGPNSRPWLRLAEGGEVEQERRDYDDGPLSVQKPGIIGRFLNWPTIARDLGAGAGKALFAAATGGMGEAATAFTALTSMAGEAASVVQAFGGQATAALGGAQRDLVQSMLKNAPLPVLPTPQIRTLAEQFPGGVQVDRTISVNVIKPEGNFSAHARTPRLSNAAATYMAHLP</sequence>
<dbReference type="RefSeq" id="WP_040739830.1">
    <property type="nucleotide sequence ID" value="NZ_QJKF01000004.1"/>
</dbReference>
<evidence type="ECO:0000313" key="2">
    <source>
        <dbReference type="EMBL" id="PXX65404.1"/>
    </source>
</evidence>
<feature type="region of interest" description="Disordered" evidence="1">
    <location>
        <begin position="1"/>
        <end position="32"/>
    </location>
</feature>
<organism evidence="2 3">
    <name type="scientific">Nocardia tenerifensis</name>
    <dbReference type="NCBI Taxonomy" id="228006"/>
    <lineage>
        <taxon>Bacteria</taxon>
        <taxon>Bacillati</taxon>
        <taxon>Actinomycetota</taxon>
        <taxon>Actinomycetes</taxon>
        <taxon>Mycobacteriales</taxon>
        <taxon>Nocardiaceae</taxon>
        <taxon>Nocardia</taxon>
    </lineage>
</organism>
<evidence type="ECO:0000313" key="3">
    <source>
        <dbReference type="Proteomes" id="UP000247569"/>
    </source>
</evidence>
<dbReference type="EMBL" id="QJKF01000004">
    <property type="protein sequence ID" value="PXX65404.1"/>
    <property type="molecule type" value="Genomic_DNA"/>
</dbReference>
<proteinExistence type="predicted"/>
<reference evidence="2 3" key="1">
    <citation type="submission" date="2018-05" db="EMBL/GenBank/DDBJ databases">
        <title>Genomic Encyclopedia of Type Strains, Phase IV (KMG-IV): sequencing the most valuable type-strain genomes for metagenomic binning, comparative biology and taxonomic classification.</title>
        <authorList>
            <person name="Goeker M."/>
        </authorList>
    </citation>
    <scope>NUCLEOTIDE SEQUENCE [LARGE SCALE GENOMIC DNA]</scope>
    <source>
        <strain evidence="2 3">DSM 44704</strain>
    </source>
</reference>
<dbReference type="Proteomes" id="UP000247569">
    <property type="component" value="Unassembled WGS sequence"/>
</dbReference>
<evidence type="ECO:0000256" key="1">
    <source>
        <dbReference type="SAM" id="MobiDB-lite"/>
    </source>
</evidence>
<name>A0A318K1L8_9NOCA</name>
<accession>A0A318K1L8</accession>
<dbReference type="AlphaFoldDB" id="A0A318K1L8"/>
<gene>
    <name evidence="2" type="ORF">DFR70_104468</name>
</gene>